<feature type="transmembrane region" description="Helical" evidence="4">
    <location>
        <begin position="33"/>
        <end position="51"/>
    </location>
</feature>
<dbReference type="Proteomes" id="UP001356704">
    <property type="component" value="Unassembled WGS sequence"/>
</dbReference>
<evidence type="ECO:0000256" key="2">
    <source>
        <dbReference type="ARBA" id="ARBA00022803"/>
    </source>
</evidence>
<dbReference type="EMBL" id="JAZHOU010000002">
    <property type="protein sequence ID" value="MEF3078601.1"/>
    <property type="molecule type" value="Genomic_DNA"/>
</dbReference>
<organism evidence="5 6">
    <name type="scientific">Winogradskyella poriferorum</name>
    <dbReference type="NCBI Taxonomy" id="307627"/>
    <lineage>
        <taxon>Bacteria</taxon>
        <taxon>Pseudomonadati</taxon>
        <taxon>Bacteroidota</taxon>
        <taxon>Flavobacteriia</taxon>
        <taxon>Flavobacteriales</taxon>
        <taxon>Flavobacteriaceae</taxon>
        <taxon>Winogradskyella</taxon>
    </lineage>
</organism>
<keyword evidence="6" id="KW-1185">Reference proteome</keyword>
<dbReference type="SMART" id="SM00028">
    <property type="entry name" value="TPR"/>
    <property type="match status" value="1"/>
</dbReference>
<keyword evidence="2 3" id="KW-0802">TPR repeat</keyword>
<keyword evidence="4" id="KW-0812">Transmembrane</keyword>
<dbReference type="Gene3D" id="1.25.40.10">
    <property type="entry name" value="Tetratricopeptide repeat domain"/>
    <property type="match status" value="1"/>
</dbReference>
<dbReference type="Pfam" id="PF07719">
    <property type="entry name" value="TPR_2"/>
    <property type="match status" value="1"/>
</dbReference>
<keyword evidence="1" id="KW-0677">Repeat</keyword>
<proteinExistence type="predicted"/>
<dbReference type="PROSITE" id="PS50005">
    <property type="entry name" value="TPR"/>
    <property type="match status" value="1"/>
</dbReference>
<dbReference type="SUPFAM" id="SSF48452">
    <property type="entry name" value="TPR-like"/>
    <property type="match status" value="1"/>
</dbReference>
<dbReference type="InterPro" id="IPR019734">
    <property type="entry name" value="TPR_rpt"/>
</dbReference>
<evidence type="ECO:0000313" key="6">
    <source>
        <dbReference type="Proteomes" id="UP001356704"/>
    </source>
</evidence>
<name>A0ABU7W3Q2_9FLAO</name>
<gene>
    <name evidence="5" type="ORF">V1468_06275</name>
</gene>
<dbReference type="InterPro" id="IPR013105">
    <property type="entry name" value="TPR_2"/>
</dbReference>
<evidence type="ECO:0000256" key="1">
    <source>
        <dbReference type="ARBA" id="ARBA00022737"/>
    </source>
</evidence>
<keyword evidence="4" id="KW-1133">Transmembrane helix</keyword>
<reference evidence="5 6" key="1">
    <citation type="submission" date="2024-02" db="EMBL/GenBank/DDBJ databases">
        <title>Winogradskyella poriferorum JCM 12885.</title>
        <authorList>
            <person name="Zhang D.-F."/>
            <person name="Fu Z.-Y."/>
        </authorList>
    </citation>
    <scope>NUCLEOTIDE SEQUENCE [LARGE SCALE GENOMIC DNA]</scope>
    <source>
        <strain evidence="5 6">JCM 12885</strain>
    </source>
</reference>
<dbReference type="InterPro" id="IPR011990">
    <property type="entry name" value="TPR-like_helical_dom_sf"/>
</dbReference>
<comment type="caution">
    <text evidence="5">The sequence shown here is derived from an EMBL/GenBank/DDBJ whole genome shotgun (WGS) entry which is preliminary data.</text>
</comment>
<feature type="repeat" description="TPR" evidence="3">
    <location>
        <begin position="105"/>
        <end position="138"/>
    </location>
</feature>
<keyword evidence="4" id="KW-0472">Membrane</keyword>
<evidence type="ECO:0000313" key="5">
    <source>
        <dbReference type="EMBL" id="MEF3078601.1"/>
    </source>
</evidence>
<sequence>MIIKKTITIILHFAIANTLIIIVYSIYPYYYHWAIGLFCYLIINLIFYRVIPNKHIKGLINLAKADYKTALKDFEKSHLFFSKHNFFDRYGFIFLLKMSRYSYREAALLNMAFINYKIGNIEEALKLYEKVLSINSENRIAKKGIKIVEL</sequence>
<dbReference type="RefSeq" id="WP_331809387.1">
    <property type="nucleotide sequence ID" value="NZ_JAZHOU010000002.1"/>
</dbReference>
<evidence type="ECO:0000256" key="3">
    <source>
        <dbReference type="PROSITE-ProRule" id="PRU00339"/>
    </source>
</evidence>
<feature type="transmembrane region" description="Helical" evidence="4">
    <location>
        <begin position="7"/>
        <end position="27"/>
    </location>
</feature>
<accession>A0ABU7W3Q2</accession>
<evidence type="ECO:0000256" key="4">
    <source>
        <dbReference type="SAM" id="Phobius"/>
    </source>
</evidence>
<protein>
    <submittedName>
        <fullName evidence="5">Tetratricopeptide repeat protein</fullName>
    </submittedName>
</protein>